<dbReference type="InterPro" id="IPR038071">
    <property type="entry name" value="UROD/MetE-like_sf"/>
</dbReference>
<evidence type="ECO:0000313" key="1">
    <source>
        <dbReference type="EMBL" id="BDD88286.1"/>
    </source>
</evidence>
<sequence>MEVFTANALPVLVGSMPHKSHRQAVELIFSATPSIPIWPQLPANRQEGMLRQFLPGMPGVTERDGKVFIDTAASDFETHFLHFFEQYLAVEEGAEEIDQSRFTMSPAEAAGFFAFLEEARLHRDSVIALKGQITGPITFCTGLVDQDGRAIFYNEQLRDAAVKHLALKARWQTSKMAQVKERPLLFFDEPGLAGFGSSAFITITPADIATCFSEVIAAVHGEGGLAGVHVCANTEWPVIFDTAMDIVNYDAYSYFDRLLLYPDHLVSFLQRGGILASGIVPTAAEHVAGETAESLADKWFTQTGELEHLGLDARTIFAQTLITPSCGTGTLSESLAEKVLSLTAQVSMLIRDKMGVV</sequence>
<accession>A0ABM7WBC8</accession>
<proteinExistence type="predicted"/>
<dbReference type="EMBL" id="AP025516">
    <property type="protein sequence ID" value="BDD88286.1"/>
    <property type="molecule type" value="Genomic_DNA"/>
</dbReference>
<dbReference type="Gene3D" id="3.20.20.210">
    <property type="match status" value="1"/>
</dbReference>
<evidence type="ECO:0008006" key="3">
    <source>
        <dbReference type="Google" id="ProtNLM"/>
    </source>
</evidence>
<organism evidence="1 2">
    <name type="scientific">Desulfofustis limnaeus</name>
    <dbReference type="NCBI Taxonomy" id="2740163"/>
    <lineage>
        <taxon>Bacteria</taxon>
        <taxon>Pseudomonadati</taxon>
        <taxon>Thermodesulfobacteriota</taxon>
        <taxon>Desulfobulbia</taxon>
        <taxon>Desulfobulbales</taxon>
        <taxon>Desulfocapsaceae</taxon>
        <taxon>Desulfofustis</taxon>
    </lineage>
</organism>
<protein>
    <recommendedName>
        <fullName evidence="3">Methionine synthase</fullName>
    </recommendedName>
</protein>
<gene>
    <name evidence="1" type="ORF">DPPLL_26510</name>
</gene>
<dbReference type="RefSeq" id="WP_284151663.1">
    <property type="nucleotide sequence ID" value="NZ_AP025516.1"/>
</dbReference>
<name>A0ABM7WBC8_9BACT</name>
<keyword evidence="2" id="KW-1185">Reference proteome</keyword>
<reference evidence="1 2" key="1">
    <citation type="submission" date="2022-01" db="EMBL/GenBank/DDBJ databases">
        <title>Desulfofustis limnae sp. nov., a novel mesophilic sulfate-reducing bacterium isolated from marsh soil.</title>
        <authorList>
            <person name="Watanabe M."/>
            <person name="Takahashi A."/>
            <person name="Kojima H."/>
            <person name="Fukui M."/>
        </authorList>
    </citation>
    <scope>NUCLEOTIDE SEQUENCE [LARGE SCALE GENOMIC DNA]</scope>
    <source>
        <strain evidence="1 2">PPLL</strain>
    </source>
</reference>
<dbReference type="Proteomes" id="UP000830055">
    <property type="component" value="Chromosome"/>
</dbReference>
<evidence type="ECO:0000313" key="2">
    <source>
        <dbReference type="Proteomes" id="UP000830055"/>
    </source>
</evidence>
<dbReference type="SUPFAM" id="SSF51726">
    <property type="entry name" value="UROD/MetE-like"/>
    <property type="match status" value="1"/>
</dbReference>